<name>A0A2T2NA73_CORCC</name>
<accession>A0A2T2NA73</accession>
<evidence type="ECO:0000313" key="2">
    <source>
        <dbReference type="Proteomes" id="UP000240883"/>
    </source>
</evidence>
<organism evidence="1 2">
    <name type="scientific">Corynespora cassiicola Philippines</name>
    <dbReference type="NCBI Taxonomy" id="1448308"/>
    <lineage>
        <taxon>Eukaryota</taxon>
        <taxon>Fungi</taxon>
        <taxon>Dikarya</taxon>
        <taxon>Ascomycota</taxon>
        <taxon>Pezizomycotina</taxon>
        <taxon>Dothideomycetes</taxon>
        <taxon>Pleosporomycetidae</taxon>
        <taxon>Pleosporales</taxon>
        <taxon>Corynesporascaceae</taxon>
        <taxon>Corynespora</taxon>
    </lineage>
</organism>
<dbReference type="AlphaFoldDB" id="A0A2T2NA73"/>
<proteinExistence type="predicted"/>
<reference evidence="1 2" key="1">
    <citation type="journal article" date="2018" name="Front. Microbiol.">
        <title>Genome-Wide Analysis of Corynespora cassiicola Leaf Fall Disease Putative Effectors.</title>
        <authorList>
            <person name="Lopez D."/>
            <person name="Ribeiro S."/>
            <person name="Label P."/>
            <person name="Fumanal B."/>
            <person name="Venisse J.S."/>
            <person name="Kohler A."/>
            <person name="de Oliveira R.R."/>
            <person name="Labutti K."/>
            <person name="Lipzen A."/>
            <person name="Lail K."/>
            <person name="Bauer D."/>
            <person name="Ohm R.A."/>
            <person name="Barry K.W."/>
            <person name="Spatafora J."/>
            <person name="Grigoriev I.V."/>
            <person name="Martin F.M."/>
            <person name="Pujade-Renaud V."/>
        </authorList>
    </citation>
    <scope>NUCLEOTIDE SEQUENCE [LARGE SCALE GENOMIC DNA]</scope>
    <source>
        <strain evidence="1 2">Philippines</strain>
    </source>
</reference>
<sequence length="225" mass="24471">MGWCALSLSISKGRGCNQCGMSPPDLLDQRFQQCGQKSVWRLRRPRRAPSKYGPRQGCVRSGAPTDSGTVMAARAQLLGRAPQSRRANTPADITTEALCARRSLEMPGHLALGIRPIRCLFCSPHHLGPTSTPTLQAPMRSCRHQHTHGKPHRCARLRISCSPSTPLAIRQTQPEQGQCPTVRLRDSAPANFRGGSAVLHLGPMLRVASSTAQPAPRWYCGRDGG</sequence>
<gene>
    <name evidence="1" type="ORF">BS50DRAFT_142316</name>
</gene>
<evidence type="ECO:0000313" key="1">
    <source>
        <dbReference type="EMBL" id="PSN62313.1"/>
    </source>
</evidence>
<protein>
    <submittedName>
        <fullName evidence="1">Uncharacterized protein</fullName>
    </submittedName>
</protein>
<dbReference type="Proteomes" id="UP000240883">
    <property type="component" value="Unassembled WGS sequence"/>
</dbReference>
<keyword evidence="2" id="KW-1185">Reference proteome</keyword>
<dbReference type="EMBL" id="KZ678142">
    <property type="protein sequence ID" value="PSN62313.1"/>
    <property type="molecule type" value="Genomic_DNA"/>
</dbReference>